<accession>A0AAD8AN74</accession>
<name>A0AAD8AN74_BIOPF</name>
<dbReference type="EMBL" id="JASAOG010000460">
    <property type="protein sequence ID" value="KAK0039326.1"/>
    <property type="molecule type" value="Genomic_DNA"/>
</dbReference>
<gene>
    <name evidence="1" type="ORF">Bpfe_031258</name>
</gene>
<proteinExistence type="predicted"/>
<reference evidence="1" key="2">
    <citation type="submission" date="2023-04" db="EMBL/GenBank/DDBJ databases">
        <authorList>
            <person name="Bu L."/>
            <person name="Lu L."/>
            <person name="Laidemitt M.R."/>
            <person name="Zhang S.M."/>
            <person name="Mutuku M."/>
            <person name="Mkoji G."/>
            <person name="Steinauer M."/>
            <person name="Loker E.S."/>
        </authorList>
    </citation>
    <scope>NUCLEOTIDE SEQUENCE</scope>
    <source>
        <strain evidence="1">KasaAsao</strain>
        <tissue evidence="1">Whole Snail</tissue>
    </source>
</reference>
<dbReference type="AlphaFoldDB" id="A0AAD8AN74"/>
<dbReference type="Proteomes" id="UP001233172">
    <property type="component" value="Unassembled WGS sequence"/>
</dbReference>
<sequence length="118" mass="14116">MPPRTRIQIFIRTPRRKIDVPIVQMQFQISRRVCQIKPDCRADFVSDLGNAFHIKGLSRVIIHAAEQNERDFIGIFAQSFFNIFNSQTSFAFKRRKFDQQIGLWTFRVKRDLRRRPAY</sequence>
<evidence type="ECO:0000313" key="1">
    <source>
        <dbReference type="EMBL" id="KAK0039326.1"/>
    </source>
</evidence>
<organism evidence="1 2">
    <name type="scientific">Biomphalaria pfeifferi</name>
    <name type="common">Bloodfluke planorb</name>
    <name type="synonym">Freshwater snail</name>
    <dbReference type="NCBI Taxonomy" id="112525"/>
    <lineage>
        <taxon>Eukaryota</taxon>
        <taxon>Metazoa</taxon>
        <taxon>Spiralia</taxon>
        <taxon>Lophotrochozoa</taxon>
        <taxon>Mollusca</taxon>
        <taxon>Gastropoda</taxon>
        <taxon>Heterobranchia</taxon>
        <taxon>Euthyneura</taxon>
        <taxon>Panpulmonata</taxon>
        <taxon>Hygrophila</taxon>
        <taxon>Lymnaeoidea</taxon>
        <taxon>Planorbidae</taxon>
        <taxon>Biomphalaria</taxon>
    </lineage>
</organism>
<comment type="caution">
    <text evidence="1">The sequence shown here is derived from an EMBL/GenBank/DDBJ whole genome shotgun (WGS) entry which is preliminary data.</text>
</comment>
<reference evidence="1" key="1">
    <citation type="journal article" date="2023" name="PLoS Negl. Trop. Dis.">
        <title>A genome sequence for Biomphalaria pfeifferi, the major vector snail for the human-infecting parasite Schistosoma mansoni.</title>
        <authorList>
            <person name="Bu L."/>
            <person name="Lu L."/>
            <person name="Laidemitt M.R."/>
            <person name="Zhang S.M."/>
            <person name="Mutuku M."/>
            <person name="Mkoji G."/>
            <person name="Steinauer M."/>
            <person name="Loker E.S."/>
        </authorList>
    </citation>
    <scope>NUCLEOTIDE SEQUENCE</scope>
    <source>
        <strain evidence="1">KasaAsao</strain>
    </source>
</reference>
<keyword evidence="2" id="KW-1185">Reference proteome</keyword>
<evidence type="ECO:0000313" key="2">
    <source>
        <dbReference type="Proteomes" id="UP001233172"/>
    </source>
</evidence>
<protein>
    <submittedName>
        <fullName evidence="1">Uncharacterized protein</fullName>
    </submittedName>
</protein>